<name>A0ACA9SRA8_9GLOM</name>
<evidence type="ECO:0000313" key="2">
    <source>
        <dbReference type="Proteomes" id="UP000789920"/>
    </source>
</evidence>
<keyword evidence="2" id="KW-1185">Reference proteome</keyword>
<protein>
    <submittedName>
        <fullName evidence="1">13927_t:CDS:1</fullName>
    </submittedName>
</protein>
<accession>A0ACA9SRA8</accession>
<comment type="caution">
    <text evidence="1">The sequence shown here is derived from an EMBL/GenBank/DDBJ whole genome shotgun (WGS) entry which is preliminary data.</text>
</comment>
<organism evidence="1 2">
    <name type="scientific">Racocetra persica</name>
    <dbReference type="NCBI Taxonomy" id="160502"/>
    <lineage>
        <taxon>Eukaryota</taxon>
        <taxon>Fungi</taxon>
        <taxon>Fungi incertae sedis</taxon>
        <taxon>Mucoromycota</taxon>
        <taxon>Glomeromycotina</taxon>
        <taxon>Glomeromycetes</taxon>
        <taxon>Diversisporales</taxon>
        <taxon>Gigasporaceae</taxon>
        <taxon>Racocetra</taxon>
    </lineage>
</organism>
<feature type="non-terminal residue" evidence="1">
    <location>
        <position position="1"/>
    </location>
</feature>
<sequence>EELTYQTDFAINDLTNTFSDLKICRVSLGGQDEKDPKRIHKLEATISELTRTIKDINNNNTQFN</sequence>
<dbReference type="EMBL" id="CAJVQC010149665">
    <property type="protein sequence ID" value="CAG8846087.1"/>
    <property type="molecule type" value="Genomic_DNA"/>
</dbReference>
<proteinExistence type="predicted"/>
<evidence type="ECO:0000313" key="1">
    <source>
        <dbReference type="EMBL" id="CAG8846087.1"/>
    </source>
</evidence>
<dbReference type="Proteomes" id="UP000789920">
    <property type="component" value="Unassembled WGS sequence"/>
</dbReference>
<gene>
    <name evidence="1" type="ORF">RPERSI_LOCUS33961</name>
</gene>
<reference evidence="1" key="1">
    <citation type="submission" date="2021-06" db="EMBL/GenBank/DDBJ databases">
        <authorList>
            <person name="Kallberg Y."/>
            <person name="Tangrot J."/>
            <person name="Rosling A."/>
        </authorList>
    </citation>
    <scope>NUCLEOTIDE SEQUENCE</scope>
    <source>
        <strain evidence="1">MA461A</strain>
    </source>
</reference>